<evidence type="ECO:0000313" key="2">
    <source>
        <dbReference type="EMBL" id="KAJ7746068.1"/>
    </source>
</evidence>
<keyword evidence="3" id="KW-1185">Reference proteome</keyword>
<dbReference type="AlphaFoldDB" id="A0AAD7ILU9"/>
<gene>
    <name evidence="2" type="ORF">B0H16DRAFT_1462648</name>
</gene>
<proteinExistence type="predicted"/>
<sequence length="954" mass="107214">MHAWTLFVLLLCTLNCCVRSATGSTSSSVSSSSFAPSVAAPENGLVVLGGVRTDHGFGGPWFSPVGYFDRLPLELTVDILASACGSYRTSRRDFLQTRRVVGHTCRYWCHVVHSVAVFWNALDVTPHLRVSEVRHWVSHWGTGLLDLKMRFDDLYSLRYALYGAGAPRLYPQETIDVFAPYFSRCKRLALILEDVHALPEFLDRLRRARADHLVQFSITRVTLPFASGPLGRSVTRPRRLFARTGFPSLRRLRLENTTVGWWDLRFYAYLFDLILLRLAFPVNMSTVQFYRILLRATQLRRLCVKQVPCDALLDLSLPTVYLPSLRVLDLELDGSVGVACVLSICVLPALSTLSIYLSSDEELRLFLHCAAAMASITQLSINGALTDLSAVSRLYSLLPRVVILDLSRAGPVFCHALYDHRRGDPHLCPLLEELRVINVPLLQLRSMLELRIAASRPVRRLTMYRVYDLVETVDDLAWYFDTFQAGDLEIDPPTSFDRSSPIYCKVSPLKFGPVCDPLSLETRAFQRKAIAARFKANLADNAELCRYFINGSRHNYIVRHIGMSLQSSQTARDRRPNCANDAKLHPDRGCKDDLDSFWTNFKSSLLSRWDEVGKCTVRYFRVNRTGSTGHAGALLSFRHVVGVAFAFVVNQEATLDRASWVFRNARSDPLQIFGRLDLQWCLISSRSRWPLSGKLKGVALGLLEPILTMGICVHWPVGSSADGLRSSGGRSASDWLQTPGSIRRPPWSKPLKSRYTVIGRPQLRQFDCRPSTSTPRLKSFSSFESAFLLLSESEAFDFRTYDSNTSSNVAQAIHDASLPPEDALSSPLMILGPFEGSSFKASFDTSKRATLPFNCTLFWVSTPRRNPTDMFLYFRSKVTLYRGKCGAVWTWKGDKIEKGGFRSAAAFARNRGPSLQQKTVCAKLDRSCGVHGAHSECRLEMRIHAHAVESSTRD</sequence>
<reference evidence="2" key="1">
    <citation type="submission" date="2023-03" db="EMBL/GenBank/DDBJ databases">
        <title>Massive genome expansion in bonnet fungi (Mycena s.s.) driven by repeated elements and novel gene families across ecological guilds.</title>
        <authorList>
            <consortium name="Lawrence Berkeley National Laboratory"/>
            <person name="Harder C.B."/>
            <person name="Miyauchi S."/>
            <person name="Viragh M."/>
            <person name="Kuo A."/>
            <person name="Thoen E."/>
            <person name="Andreopoulos B."/>
            <person name="Lu D."/>
            <person name="Skrede I."/>
            <person name="Drula E."/>
            <person name="Henrissat B."/>
            <person name="Morin E."/>
            <person name="Kohler A."/>
            <person name="Barry K."/>
            <person name="LaButti K."/>
            <person name="Morin E."/>
            <person name="Salamov A."/>
            <person name="Lipzen A."/>
            <person name="Mereny Z."/>
            <person name="Hegedus B."/>
            <person name="Baldrian P."/>
            <person name="Stursova M."/>
            <person name="Weitz H."/>
            <person name="Taylor A."/>
            <person name="Grigoriev I.V."/>
            <person name="Nagy L.G."/>
            <person name="Martin F."/>
            <person name="Kauserud H."/>
        </authorList>
    </citation>
    <scope>NUCLEOTIDE SEQUENCE</scope>
    <source>
        <strain evidence="2">CBHHK182m</strain>
    </source>
</reference>
<keyword evidence="1" id="KW-0732">Signal</keyword>
<feature type="signal peptide" evidence="1">
    <location>
        <begin position="1"/>
        <end position="20"/>
    </location>
</feature>
<evidence type="ECO:0000313" key="3">
    <source>
        <dbReference type="Proteomes" id="UP001215598"/>
    </source>
</evidence>
<feature type="chain" id="PRO_5041908738" description="F-box domain-containing protein" evidence="1">
    <location>
        <begin position="21"/>
        <end position="954"/>
    </location>
</feature>
<dbReference type="SUPFAM" id="SSF52047">
    <property type="entry name" value="RNI-like"/>
    <property type="match status" value="1"/>
</dbReference>
<evidence type="ECO:0000256" key="1">
    <source>
        <dbReference type="SAM" id="SignalP"/>
    </source>
</evidence>
<protein>
    <recommendedName>
        <fullName evidence="4">F-box domain-containing protein</fullName>
    </recommendedName>
</protein>
<dbReference type="EMBL" id="JARKIB010000081">
    <property type="protein sequence ID" value="KAJ7746068.1"/>
    <property type="molecule type" value="Genomic_DNA"/>
</dbReference>
<name>A0AAD7ILU9_9AGAR</name>
<organism evidence="2 3">
    <name type="scientific">Mycena metata</name>
    <dbReference type="NCBI Taxonomy" id="1033252"/>
    <lineage>
        <taxon>Eukaryota</taxon>
        <taxon>Fungi</taxon>
        <taxon>Dikarya</taxon>
        <taxon>Basidiomycota</taxon>
        <taxon>Agaricomycotina</taxon>
        <taxon>Agaricomycetes</taxon>
        <taxon>Agaricomycetidae</taxon>
        <taxon>Agaricales</taxon>
        <taxon>Marasmiineae</taxon>
        <taxon>Mycenaceae</taxon>
        <taxon>Mycena</taxon>
    </lineage>
</organism>
<comment type="caution">
    <text evidence="2">The sequence shown here is derived from an EMBL/GenBank/DDBJ whole genome shotgun (WGS) entry which is preliminary data.</text>
</comment>
<dbReference type="Proteomes" id="UP001215598">
    <property type="component" value="Unassembled WGS sequence"/>
</dbReference>
<accession>A0AAD7ILU9</accession>
<evidence type="ECO:0008006" key="4">
    <source>
        <dbReference type="Google" id="ProtNLM"/>
    </source>
</evidence>